<keyword evidence="15" id="KW-1133">Transmembrane helix</keyword>
<evidence type="ECO:0000259" key="17">
    <source>
        <dbReference type="Pfam" id="PF00912"/>
    </source>
</evidence>
<sequence length="725" mass="77635">MTSNNRYDNNDGDGVDTPRGPRRRRWIIWSLATAFVLFVVAPLGAVLIAYTMADVPEPEELVNKQVSNIYASDGTTEIARIVPPEGNREQVNLDQIPEALRGAVLAAEDREFYTNPGFSVTGFARAVKGQITGDDSAGGGSTITQQYVKNAVVGNERSYQRKLKELVISAKMANEWSKNDVLEAYLNTIYFGRNSYGVAAASEGYFGKPLAELTPAESAVLAASIQRPSQLDPWTNREEAEQRWNYVLDGMVSTGYLTQADRDAAVYPEVIDPALNQAYVEATGANGLIKNQVVAELEKVGITQEDLDTRGLRITTTIDIRNQNAAVDNVNRIFDGEDEKLRSAVVSIEPSNGAVRAYYGGDDAAGWDYANAPIQTGSTFKIYGLAAALQQGIPLTTMYSSAPVTTGNVTVTNVGGGGCGYCTIAEALKRSHNTSFIRLEQDLENGSQDVADMAHALGMARSLPGYPATLTENGGQPYEGIILGQYESRPFDQAIALATLANEGVWHEPYFVEKVETSNNDVLYEHTPTTGQRRVAANVANNVMSAMAPIAAWSNQNQLAGGRVSAAKTGTTQLGDTGFNKDAWMIGATPQLATAVWVGTVDNTALRNYWGGNMYGAGLSAQIWKATMDGALEGKPLEYFPEPEPLGFNNAPAPQYVPPAPGSATPTESESEDEDPDAEHGEEEGGGIDGGVPEIPVAPAPVPAPPPSPEQVEILPGITIPNIFN</sequence>
<organism evidence="18 19">
    <name type="scientific">Corynebacterium antarcticum</name>
    <dbReference type="NCBI Taxonomy" id="2800405"/>
    <lineage>
        <taxon>Bacteria</taxon>
        <taxon>Bacillati</taxon>
        <taxon>Actinomycetota</taxon>
        <taxon>Actinomycetes</taxon>
        <taxon>Mycobacteriales</taxon>
        <taxon>Corynebacteriaceae</taxon>
        <taxon>Corynebacterium</taxon>
    </lineage>
</organism>
<name>A0A9Q4CC68_9CORY</name>
<dbReference type="Pfam" id="PF00905">
    <property type="entry name" value="Transpeptidase"/>
    <property type="match status" value="1"/>
</dbReference>
<comment type="catalytic activity">
    <reaction evidence="12">
        <text>Preferential cleavage: (Ac)2-L-Lys-D-Ala-|-D-Ala. Also transpeptidation of peptidyl-alanyl moieties that are N-acyl substituents of D-alanine.</text>
        <dbReference type="EC" id="3.4.16.4"/>
    </reaction>
</comment>
<keyword evidence="7" id="KW-0378">Hydrolase</keyword>
<dbReference type="GO" id="GO:0071555">
    <property type="term" value="P:cell wall organization"/>
    <property type="evidence" value="ECO:0007669"/>
    <property type="project" value="UniProtKB-KW"/>
</dbReference>
<evidence type="ECO:0000313" key="18">
    <source>
        <dbReference type="EMBL" id="MCX7537748.1"/>
    </source>
</evidence>
<dbReference type="InterPro" id="IPR001460">
    <property type="entry name" value="PCN-bd_Tpept"/>
</dbReference>
<feature type="transmembrane region" description="Helical" evidence="15">
    <location>
        <begin position="26"/>
        <end position="50"/>
    </location>
</feature>
<evidence type="ECO:0000256" key="3">
    <source>
        <dbReference type="ARBA" id="ARBA00022645"/>
    </source>
</evidence>
<evidence type="ECO:0000256" key="8">
    <source>
        <dbReference type="ARBA" id="ARBA00022960"/>
    </source>
</evidence>
<dbReference type="InterPro" id="IPR050396">
    <property type="entry name" value="Glycosyltr_51/Transpeptidase"/>
</dbReference>
<dbReference type="EMBL" id="JAPMKX010000002">
    <property type="protein sequence ID" value="MCX7537748.1"/>
    <property type="molecule type" value="Genomic_DNA"/>
</dbReference>
<dbReference type="InterPro" id="IPR012338">
    <property type="entry name" value="Beta-lactam/transpept-like"/>
</dbReference>
<dbReference type="RefSeq" id="WP_248232395.1">
    <property type="nucleotide sequence ID" value="NZ_JAENIP020000002.1"/>
</dbReference>
<dbReference type="Pfam" id="PF00912">
    <property type="entry name" value="Transgly"/>
    <property type="match status" value="1"/>
</dbReference>
<keyword evidence="15" id="KW-0812">Transmembrane</keyword>
<protein>
    <submittedName>
        <fullName evidence="18">Transglycosylase domain-containing protein</fullName>
    </submittedName>
</protein>
<feature type="compositionally biased region" description="Pro residues" evidence="14">
    <location>
        <begin position="696"/>
        <end position="709"/>
    </location>
</feature>
<accession>A0A9Q4CC68</accession>
<dbReference type="PANTHER" id="PTHR32282">
    <property type="entry name" value="BINDING PROTEIN TRANSPEPTIDASE, PUTATIVE-RELATED"/>
    <property type="match status" value="1"/>
</dbReference>
<dbReference type="Proteomes" id="UP001070238">
    <property type="component" value="Unassembled WGS sequence"/>
</dbReference>
<keyword evidence="3" id="KW-0121">Carboxypeptidase</keyword>
<comment type="similarity">
    <text evidence="2">In the N-terminal section; belongs to the glycosyltransferase 51 family.</text>
</comment>
<dbReference type="GO" id="GO:0008955">
    <property type="term" value="F:peptidoglycan glycosyltransferase activity"/>
    <property type="evidence" value="ECO:0007669"/>
    <property type="project" value="UniProtKB-EC"/>
</dbReference>
<dbReference type="InterPro" id="IPR036950">
    <property type="entry name" value="PBP_transglycosylase"/>
</dbReference>
<evidence type="ECO:0000256" key="13">
    <source>
        <dbReference type="ARBA" id="ARBA00049902"/>
    </source>
</evidence>
<evidence type="ECO:0000259" key="16">
    <source>
        <dbReference type="Pfam" id="PF00905"/>
    </source>
</evidence>
<evidence type="ECO:0000256" key="15">
    <source>
        <dbReference type="SAM" id="Phobius"/>
    </source>
</evidence>
<dbReference type="PANTHER" id="PTHR32282:SF34">
    <property type="entry name" value="PENICILLIN-BINDING PROTEIN 1A"/>
    <property type="match status" value="1"/>
</dbReference>
<dbReference type="GO" id="GO:0006508">
    <property type="term" value="P:proteolysis"/>
    <property type="evidence" value="ECO:0007669"/>
    <property type="project" value="UniProtKB-KW"/>
</dbReference>
<evidence type="ECO:0000256" key="11">
    <source>
        <dbReference type="ARBA" id="ARBA00023316"/>
    </source>
</evidence>
<comment type="caution">
    <text evidence="18">The sequence shown here is derived from an EMBL/GenBank/DDBJ whole genome shotgun (WGS) entry which is preliminary data.</text>
</comment>
<keyword evidence="10" id="KW-0511">Multifunctional enzyme</keyword>
<dbReference type="InterPro" id="IPR001264">
    <property type="entry name" value="Glyco_trans_51"/>
</dbReference>
<reference evidence="18" key="1">
    <citation type="submission" date="2022-11" db="EMBL/GenBank/DDBJ databases">
        <title>Corynebacterium sp. isolated from Penguins.</title>
        <authorList>
            <person name="Sedlar K."/>
            <person name="Svec P."/>
        </authorList>
    </citation>
    <scope>NUCLEOTIDE SEQUENCE</scope>
    <source>
        <strain evidence="18">P5875</strain>
    </source>
</reference>
<evidence type="ECO:0000256" key="12">
    <source>
        <dbReference type="ARBA" id="ARBA00034000"/>
    </source>
</evidence>
<evidence type="ECO:0000256" key="5">
    <source>
        <dbReference type="ARBA" id="ARBA00022676"/>
    </source>
</evidence>
<dbReference type="SUPFAM" id="SSF53955">
    <property type="entry name" value="Lysozyme-like"/>
    <property type="match status" value="1"/>
</dbReference>
<keyword evidence="15" id="KW-0472">Membrane</keyword>
<keyword evidence="11" id="KW-0961">Cell wall biogenesis/degradation</keyword>
<keyword evidence="6" id="KW-0808">Transferase</keyword>
<dbReference type="GO" id="GO:0030288">
    <property type="term" value="C:outer membrane-bounded periplasmic space"/>
    <property type="evidence" value="ECO:0007669"/>
    <property type="project" value="TreeGrafter"/>
</dbReference>
<evidence type="ECO:0000256" key="4">
    <source>
        <dbReference type="ARBA" id="ARBA00022670"/>
    </source>
</evidence>
<evidence type="ECO:0000256" key="2">
    <source>
        <dbReference type="ARBA" id="ARBA00007739"/>
    </source>
</evidence>
<evidence type="ECO:0000256" key="6">
    <source>
        <dbReference type="ARBA" id="ARBA00022679"/>
    </source>
</evidence>
<keyword evidence="5" id="KW-0328">Glycosyltransferase</keyword>
<comment type="catalytic activity">
    <reaction evidence="13">
        <text>[GlcNAc-(1-&gt;4)-Mur2Ac(oyl-L-Ala-gamma-D-Glu-L-Lys-D-Ala-D-Ala)](n)-di-trans,octa-cis-undecaprenyl diphosphate + beta-D-GlcNAc-(1-&gt;4)-Mur2Ac(oyl-L-Ala-gamma-D-Glu-L-Lys-D-Ala-D-Ala)-di-trans,octa-cis-undecaprenyl diphosphate = [GlcNAc-(1-&gt;4)-Mur2Ac(oyl-L-Ala-gamma-D-Glu-L-Lys-D-Ala-D-Ala)](n+1)-di-trans,octa-cis-undecaprenyl diphosphate + di-trans,octa-cis-undecaprenyl diphosphate + H(+)</text>
        <dbReference type="Rhea" id="RHEA:23708"/>
        <dbReference type="Rhea" id="RHEA-COMP:9602"/>
        <dbReference type="Rhea" id="RHEA-COMP:9603"/>
        <dbReference type="ChEBI" id="CHEBI:15378"/>
        <dbReference type="ChEBI" id="CHEBI:58405"/>
        <dbReference type="ChEBI" id="CHEBI:60033"/>
        <dbReference type="ChEBI" id="CHEBI:78435"/>
        <dbReference type="EC" id="2.4.99.28"/>
    </reaction>
</comment>
<evidence type="ECO:0000256" key="14">
    <source>
        <dbReference type="SAM" id="MobiDB-lite"/>
    </source>
</evidence>
<evidence type="ECO:0000313" key="19">
    <source>
        <dbReference type="Proteomes" id="UP001070238"/>
    </source>
</evidence>
<dbReference type="SUPFAM" id="SSF56601">
    <property type="entry name" value="beta-lactamase/transpeptidase-like"/>
    <property type="match status" value="1"/>
</dbReference>
<dbReference type="GO" id="GO:0009252">
    <property type="term" value="P:peptidoglycan biosynthetic process"/>
    <property type="evidence" value="ECO:0007669"/>
    <property type="project" value="UniProtKB-KW"/>
</dbReference>
<keyword evidence="9" id="KW-0573">Peptidoglycan synthesis</keyword>
<dbReference type="AlphaFoldDB" id="A0A9Q4CC68"/>
<evidence type="ECO:0000256" key="1">
    <source>
        <dbReference type="ARBA" id="ARBA00007090"/>
    </source>
</evidence>
<dbReference type="GO" id="GO:0008658">
    <property type="term" value="F:penicillin binding"/>
    <property type="evidence" value="ECO:0007669"/>
    <property type="project" value="InterPro"/>
</dbReference>
<dbReference type="GO" id="GO:0009002">
    <property type="term" value="F:serine-type D-Ala-D-Ala carboxypeptidase activity"/>
    <property type="evidence" value="ECO:0007669"/>
    <property type="project" value="UniProtKB-EC"/>
</dbReference>
<evidence type="ECO:0000256" key="7">
    <source>
        <dbReference type="ARBA" id="ARBA00022801"/>
    </source>
</evidence>
<feature type="domain" description="Glycosyl transferase family 51" evidence="17">
    <location>
        <begin position="79"/>
        <end position="251"/>
    </location>
</feature>
<dbReference type="InterPro" id="IPR023346">
    <property type="entry name" value="Lysozyme-like_dom_sf"/>
</dbReference>
<dbReference type="Gene3D" id="1.10.3810.10">
    <property type="entry name" value="Biosynthetic peptidoglycan transglycosylase-like"/>
    <property type="match status" value="1"/>
</dbReference>
<evidence type="ECO:0000256" key="9">
    <source>
        <dbReference type="ARBA" id="ARBA00022984"/>
    </source>
</evidence>
<evidence type="ECO:0000256" key="10">
    <source>
        <dbReference type="ARBA" id="ARBA00023268"/>
    </source>
</evidence>
<feature type="domain" description="Penicillin-binding protein transpeptidase" evidence="16">
    <location>
        <begin position="344"/>
        <end position="628"/>
    </location>
</feature>
<feature type="compositionally biased region" description="Acidic residues" evidence="14">
    <location>
        <begin position="669"/>
        <end position="686"/>
    </location>
</feature>
<keyword evidence="8" id="KW-0133">Cell shape</keyword>
<feature type="region of interest" description="Disordered" evidence="14">
    <location>
        <begin position="642"/>
        <end position="725"/>
    </location>
</feature>
<gene>
    <name evidence="18" type="ORF">OS123_04210</name>
</gene>
<dbReference type="FunFam" id="1.10.3810.10:FF:000001">
    <property type="entry name" value="Penicillin-binding protein 1A"/>
    <property type="match status" value="1"/>
</dbReference>
<proteinExistence type="inferred from homology"/>
<keyword evidence="4" id="KW-0645">Protease</keyword>
<dbReference type="Gene3D" id="3.40.710.10">
    <property type="entry name" value="DD-peptidase/beta-lactamase superfamily"/>
    <property type="match status" value="1"/>
</dbReference>
<comment type="similarity">
    <text evidence="1">In the C-terminal section; belongs to the transpeptidase family.</text>
</comment>
<dbReference type="GO" id="GO:0008360">
    <property type="term" value="P:regulation of cell shape"/>
    <property type="evidence" value="ECO:0007669"/>
    <property type="project" value="UniProtKB-KW"/>
</dbReference>